<gene>
    <name evidence="8" type="ORF">MOP44_21645</name>
</gene>
<dbReference type="GO" id="GO:0030246">
    <property type="term" value="F:carbohydrate binding"/>
    <property type="evidence" value="ECO:0007669"/>
    <property type="project" value="InterPro"/>
</dbReference>
<evidence type="ECO:0000259" key="6">
    <source>
        <dbReference type="Pfam" id="PF17137"/>
    </source>
</evidence>
<proteinExistence type="inferred from homology"/>
<dbReference type="SUPFAM" id="SSF51445">
    <property type="entry name" value="(Trans)glycosidases"/>
    <property type="match status" value="1"/>
</dbReference>
<dbReference type="Gene3D" id="3.20.20.80">
    <property type="entry name" value="Glycosidases"/>
    <property type="match status" value="1"/>
</dbReference>
<dbReference type="GO" id="GO:0005975">
    <property type="term" value="P:carbohydrate metabolic process"/>
    <property type="evidence" value="ECO:0007669"/>
    <property type="project" value="InterPro"/>
</dbReference>
<dbReference type="InterPro" id="IPR013780">
    <property type="entry name" value="Glyco_hydro_b"/>
</dbReference>
<dbReference type="Pfam" id="PF01055">
    <property type="entry name" value="Glyco_hydro_31_2nd"/>
    <property type="match status" value="1"/>
</dbReference>
<dbReference type="InterPro" id="IPR000322">
    <property type="entry name" value="Glyco_hydro_31_TIM"/>
</dbReference>
<keyword evidence="9" id="KW-1185">Reference proteome</keyword>
<dbReference type="Gene3D" id="2.60.40.1760">
    <property type="entry name" value="glycosyl hydrolase (family 31)"/>
    <property type="match status" value="1"/>
</dbReference>
<dbReference type="Gene3D" id="2.60.40.1180">
    <property type="entry name" value="Golgi alpha-mannosidase II"/>
    <property type="match status" value="2"/>
</dbReference>
<evidence type="ECO:0000259" key="4">
    <source>
        <dbReference type="Pfam" id="PF01055"/>
    </source>
</evidence>
<accession>A0A9J7BL35</accession>
<dbReference type="SUPFAM" id="SSF51011">
    <property type="entry name" value="Glycosyl hydrolase domain"/>
    <property type="match status" value="1"/>
</dbReference>
<feature type="signal peptide" evidence="3">
    <location>
        <begin position="1"/>
        <end position="22"/>
    </location>
</feature>
<dbReference type="InterPro" id="IPR011013">
    <property type="entry name" value="Gal_mutarotase_sf_dom"/>
</dbReference>
<dbReference type="CDD" id="cd14752">
    <property type="entry name" value="GH31_N"/>
    <property type="match status" value="1"/>
</dbReference>
<dbReference type="PANTHER" id="PTHR43863">
    <property type="entry name" value="HYDROLASE, PUTATIVE (AFU_ORTHOLOGUE AFUA_1G03140)-RELATED"/>
    <property type="match status" value="1"/>
</dbReference>
<dbReference type="GO" id="GO:0004553">
    <property type="term" value="F:hydrolase activity, hydrolyzing O-glycosyl compounds"/>
    <property type="evidence" value="ECO:0007669"/>
    <property type="project" value="InterPro"/>
</dbReference>
<comment type="similarity">
    <text evidence="1 2">Belongs to the glycosyl hydrolase 31 family.</text>
</comment>
<dbReference type="RefSeq" id="WP_260792495.1">
    <property type="nucleotide sequence ID" value="NZ_CP093313.1"/>
</dbReference>
<dbReference type="PANTHER" id="PTHR43863:SF2">
    <property type="entry name" value="MALTASE-GLUCOAMYLASE"/>
    <property type="match status" value="1"/>
</dbReference>
<dbReference type="InterPro" id="IPR033403">
    <property type="entry name" value="DUF5110"/>
</dbReference>
<feature type="domain" description="Glycoside hydrolase family 31 N-terminal" evidence="5">
    <location>
        <begin position="38"/>
        <end position="237"/>
    </location>
</feature>
<keyword evidence="3" id="KW-0732">Signal</keyword>
<sequence length="794" mass="88454">MKRYTTALVLSAAVAFAASAPAQSDSSRVVLAGGGETIVLEPYAPNILRVTLSMDDAAAKAAPGYGIIAKPDASGWTASKENGADVYKSGRMSVSVQHPSGPAPTKLFGDTGTSVFFRGSAPWASIHFSTADGKKLVDMNGWGQAVYNQKDGTAQLANDFRKSDPPSYVVSASFSSRDDEHYYGLGQNQEGFLDQRGHAMMCAHDYLAAAAPSVCVPFMLSSKGYAILWDNPAKTKVEPGFNEQTKFESQAGNRVSYFVIAANNVDEIYAGYKLLTGPTHMLPKAAYGYIQCKQRYSTQDELLAVAKGYRDRHLPADMLVVDWFYYTKMGQFDMDPKYWPDPKAMNRQLHDMGFETMISVWPRFVPEDRYYDTVLKNGWFEHYADGKPLDGKPYDIAGSDIDTTNPEAGKWYWDIVHKNIMSLGFDALWADETEPDVPPNGGFLHVGPGTQYFNVYPYFHTKALYDGYRKDEPQKRAAILSRDAYLGAQSNGTIFWSSDIFPTWDTYRRQIPTGLDFAASGLTYWSNDTGGWQWLPREHKPAHPPLLDPSDARKVVGGYDDYPELYTRWFQYATFLPIMRTHGSREENEVWSYGKAAEPILEKYLRLRYELIPYIYSLGYHTWETGAPFLRALPLDFPDDPKVADLRDEYMFGPAFLVAPVTEQGATSREVYLPAGADWYNYWTNEKVKGGQTVKVDAPIDTIPLFVRAGSIIPFGAMVESTHEKQAITKVRVYPGADASFTLFNDDGTTYAYEKGAGAITHLKWDDAAQKLGHDGAAAWTGADSDVVEVMGQK</sequence>
<dbReference type="Pfam" id="PF13802">
    <property type="entry name" value="Gal_mutarotas_2"/>
    <property type="match status" value="1"/>
</dbReference>
<evidence type="ECO:0000259" key="7">
    <source>
        <dbReference type="Pfam" id="PF21365"/>
    </source>
</evidence>
<keyword evidence="2" id="KW-0378">Hydrolase</keyword>
<evidence type="ECO:0000256" key="1">
    <source>
        <dbReference type="ARBA" id="ARBA00007806"/>
    </source>
</evidence>
<dbReference type="Pfam" id="PF17137">
    <property type="entry name" value="DUF5110"/>
    <property type="match status" value="1"/>
</dbReference>
<dbReference type="SUPFAM" id="SSF74650">
    <property type="entry name" value="Galactose mutarotase-like"/>
    <property type="match status" value="1"/>
</dbReference>
<keyword evidence="2" id="KW-0326">Glycosidase</keyword>
<evidence type="ECO:0000259" key="5">
    <source>
        <dbReference type="Pfam" id="PF13802"/>
    </source>
</evidence>
<dbReference type="Proteomes" id="UP001059380">
    <property type="component" value="Chromosome"/>
</dbReference>
<evidence type="ECO:0000256" key="3">
    <source>
        <dbReference type="SAM" id="SignalP"/>
    </source>
</evidence>
<dbReference type="EMBL" id="CP093313">
    <property type="protein sequence ID" value="UWZ83161.1"/>
    <property type="molecule type" value="Genomic_DNA"/>
</dbReference>
<dbReference type="Pfam" id="PF21365">
    <property type="entry name" value="Glyco_hydro_31_3rd"/>
    <property type="match status" value="1"/>
</dbReference>
<evidence type="ECO:0000256" key="2">
    <source>
        <dbReference type="RuleBase" id="RU361185"/>
    </source>
</evidence>
<dbReference type="InterPro" id="IPR025887">
    <property type="entry name" value="Glyco_hydro_31_N_dom"/>
</dbReference>
<dbReference type="KEGG" id="orp:MOP44_21645"/>
<organism evidence="8 9">
    <name type="scientific">Occallatibacter riparius</name>
    <dbReference type="NCBI Taxonomy" id="1002689"/>
    <lineage>
        <taxon>Bacteria</taxon>
        <taxon>Pseudomonadati</taxon>
        <taxon>Acidobacteriota</taxon>
        <taxon>Terriglobia</taxon>
        <taxon>Terriglobales</taxon>
        <taxon>Acidobacteriaceae</taxon>
        <taxon>Occallatibacter</taxon>
    </lineage>
</organism>
<dbReference type="CDD" id="cd06591">
    <property type="entry name" value="GH31_xylosidase_XylS"/>
    <property type="match status" value="1"/>
</dbReference>
<protein>
    <submittedName>
        <fullName evidence="8">DUF5110 domain-containing protein</fullName>
    </submittedName>
</protein>
<name>A0A9J7BL35_9BACT</name>
<dbReference type="InterPro" id="IPR051816">
    <property type="entry name" value="Glycosyl_Hydrolase_31"/>
</dbReference>
<feature type="domain" description="DUF5110" evidence="6">
    <location>
        <begin position="730"/>
        <end position="770"/>
    </location>
</feature>
<dbReference type="InterPro" id="IPR017853">
    <property type="entry name" value="GH"/>
</dbReference>
<feature type="domain" description="Glycoside hydrolase family 31 TIM barrel" evidence="4">
    <location>
        <begin position="280"/>
        <end position="618"/>
    </location>
</feature>
<feature type="chain" id="PRO_5039925367" evidence="3">
    <location>
        <begin position="23"/>
        <end position="794"/>
    </location>
</feature>
<reference evidence="8" key="1">
    <citation type="submission" date="2021-04" db="EMBL/GenBank/DDBJ databases">
        <title>Phylogenetic analysis of Acidobacteriaceae.</title>
        <authorList>
            <person name="Qiu L."/>
            <person name="Zhang Q."/>
        </authorList>
    </citation>
    <scope>NUCLEOTIDE SEQUENCE</scope>
    <source>
        <strain evidence="8">DSM 25168</strain>
    </source>
</reference>
<dbReference type="AlphaFoldDB" id="A0A9J7BL35"/>
<evidence type="ECO:0000313" key="8">
    <source>
        <dbReference type="EMBL" id="UWZ83161.1"/>
    </source>
</evidence>
<feature type="domain" description="Glycosyl hydrolase family 31 C-terminal" evidence="7">
    <location>
        <begin position="626"/>
        <end position="713"/>
    </location>
</feature>
<evidence type="ECO:0000313" key="9">
    <source>
        <dbReference type="Proteomes" id="UP001059380"/>
    </source>
</evidence>
<dbReference type="InterPro" id="IPR048395">
    <property type="entry name" value="Glyco_hydro_31_C"/>
</dbReference>